<dbReference type="STRING" id="51642.NSMM_500076"/>
<evidence type="ECO:0000256" key="4">
    <source>
        <dbReference type="ARBA" id="ARBA00022884"/>
    </source>
</evidence>
<dbReference type="PANTHER" id="PTHR38101">
    <property type="entry name" value="UPF0307 PROTEIN YJGA"/>
    <property type="match status" value="1"/>
</dbReference>
<reference evidence="7 8" key="1">
    <citation type="submission" date="2016-10" db="EMBL/GenBank/DDBJ databases">
        <authorList>
            <person name="de Groot N.N."/>
        </authorList>
    </citation>
    <scope>NUCLEOTIDE SEQUENCE [LARGE SCALE GENOMIC DNA]</scope>
    <source>
        <strain evidence="7">1</strain>
    </source>
</reference>
<dbReference type="InterPro" id="IPR006839">
    <property type="entry name" value="DarP"/>
</dbReference>
<dbReference type="AlphaFoldDB" id="A0A1G5SGF4"/>
<dbReference type="InterPro" id="IPR023153">
    <property type="entry name" value="DarP_sf"/>
</dbReference>
<comment type="subcellular location">
    <subcellularLocation>
        <location evidence="5">Cytoplasm</location>
    </subcellularLocation>
    <text evidence="5">Associates with late stage pre-50S ribosomal subunits.</text>
</comment>
<accession>A0A1G5SGF4</accession>
<keyword evidence="1 5" id="KW-0963">Cytoplasm</keyword>
<dbReference type="SUPFAM" id="SSF158710">
    <property type="entry name" value="PSPTO4464-like"/>
    <property type="match status" value="1"/>
</dbReference>
<dbReference type="NCBIfam" id="NF003593">
    <property type="entry name" value="PRK05255.1-1"/>
    <property type="match status" value="1"/>
</dbReference>
<organism evidence="7 8">
    <name type="scientific">Nitrosomonas mobilis</name>
    <dbReference type="NCBI Taxonomy" id="51642"/>
    <lineage>
        <taxon>Bacteria</taxon>
        <taxon>Pseudomonadati</taxon>
        <taxon>Pseudomonadota</taxon>
        <taxon>Betaproteobacteria</taxon>
        <taxon>Nitrosomonadales</taxon>
        <taxon>Nitrosomonadaceae</taxon>
        <taxon>Nitrosomonas</taxon>
    </lineage>
</organism>
<sequence length="216" mass="24909">MDDNYKRCCFKAGYDNSFSNTGAVSTHQKHKNQLQPDQDASVDSNIDSAPSKTRIKQQMHALQALGEQLVQLDAEKLRQLDLPDSLMGALLEARHISKHGARRRQMQFIGKCMRAIDPSPVQKKLDEWQRSGISHTAWLHRLEKWRERLLSDETALTEFAEAYPQADIQQLRTVLRNVQHEQLTNKPPKNFRLLFKLLREIIPQKTGAPSVQDFEK</sequence>
<comment type="similarity">
    <text evidence="5">Belongs to the DarP family.</text>
</comment>
<evidence type="ECO:0000313" key="7">
    <source>
        <dbReference type="EMBL" id="SCZ86276.1"/>
    </source>
</evidence>
<dbReference type="PANTHER" id="PTHR38101:SF1">
    <property type="entry name" value="UPF0307 PROTEIN YJGA"/>
    <property type="match status" value="1"/>
</dbReference>
<gene>
    <name evidence="5" type="primary">darP</name>
    <name evidence="7" type="ORF">NSMM_500076</name>
</gene>
<evidence type="ECO:0000256" key="5">
    <source>
        <dbReference type="HAMAP-Rule" id="MF_00765"/>
    </source>
</evidence>
<keyword evidence="8" id="KW-1185">Reference proteome</keyword>
<proteinExistence type="inferred from homology"/>
<protein>
    <recommendedName>
        <fullName evidence="5">Dual-action ribosomal maturation protein DarP</fullName>
    </recommendedName>
    <alternativeName>
        <fullName evidence="5">Large ribosomal subunit assembly factor DarP</fullName>
    </alternativeName>
</protein>
<feature type="region of interest" description="Disordered" evidence="6">
    <location>
        <begin position="22"/>
        <end position="52"/>
    </location>
</feature>
<evidence type="ECO:0000313" key="8">
    <source>
        <dbReference type="Proteomes" id="UP000198729"/>
    </source>
</evidence>
<dbReference type="EMBL" id="FMWO01000059">
    <property type="protein sequence ID" value="SCZ86276.1"/>
    <property type="molecule type" value="Genomic_DNA"/>
</dbReference>
<dbReference type="GO" id="GO:0005829">
    <property type="term" value="C:cytosol"/>
    <property type="evidence" value="ECO:0007669"/>
    <property type="project" value="TreeGrafter"/>
</dbReference>
<dbReference type="Proteomes" id="UP000198729">
    <property type="component" value="Unassembled WGS sequence"/>
</dbReference>
<evidence type="ECO:0000256" key="3">
    <source>
        <dbReference type="ARBA" id="ARBA00022730"/>
    </source>
</evidence>
<keyword evidence="3 5" id="KW-0699">rRNA-binding</keyword>
<evidence type="ECO:0000256" key="2">
    <source>
        <dbReference type="ARBA" id="ARBA00022517"/>
    </source>
</evidence>
<dbReference type="CDD" id="cd16331">
    <property type="entry name" value="YjgA-like"/>
    <property type="match status" value="1"/>
</dbReference>
<dbReference type="GO" id="GO:1902626">
    <property type="term" value="P:assembly of large subunit precursor of preribosome"/>
    <property type="evidence" value="ECO:0007669"/>
    <property type="project" value="UniProtKB-UniRule"/>
</dbReference>
<dbReference type="Pfam" id="PF04751">
    <property type="entry name" value="DarP"/>
    <property type="match status" value="1"/>
</dbReference>
<evidence type="ECO:0000256" key="6">
    <source>
        <dbReference type="SAM" id="MobiDB-lite"/>
    </source>
</evidence>
<keyword evidence="4 5" id="KW-0694">RNA-binding</keyword>
<dbReference type="GO" id="GO:0019843">
    <property type="term" value="F:rRNA binding"/>
    <property type="evidence" value="ECO:0007669"/>
    <property type="project" value="UniProtKB-UniRule"/>
</dbReference>
<feature type="compositionally biased region" description="Polar residues" evidence="6">
    <location>
        <begin position="33"/>
        <end position="51"/>
    </location>
</feature>
<dbReference type="GO" id="GO:0043022">
    <property type="term" value="F:ribosome binding"/>
    <property type="evidence" value="ECO:0007669"/>
    <property type="project" value="UniProtKB-UniRule"/>
</dbReference>
<evidence type="ECO:0000256" key="1">
    <source>
        <dbReference type="ARBA" id="ARBA00022490"/>
    </source>
</evidence>
<dbReference type="Gene3D" id="1.10.60.30">
    <property type="entry name" value="PSPTO4464-like domains"/>
    <property type="match status" value="2"/>
</dbReference>
<name>A0A1G5SGF4_9PROT</name>
<keyword evidence="2 5" id="KW-0690">Ribosome biogenesis</keyword>
<comment type="function">
    <text evidence="5">Member of a network of 50S ribosomal subunit biogenesis factors which assembles along the 30S-50S interface, preventing incorrect 23S rRNA structures from forming. Promotes peptidyl transferase center (PTC) maturation.</text>
</comment>
<dbReference type="HAMAP" id="MF_00765">
    <property type="entry name" value="DarP"/>
    <property type="match status" value="1"/>
</dbReference>